<dbReference type="KEGG" id="brv:CFK39_12370"/>
<keyword evidence="1" id="KW-1133">Transmembrane helix</keyword>
<feature type="transmembrane region" description="Helical" evidence="1">
    <location>
        <begin position="139"/>
        <end position="157"/>
    </location>
</feature>
<gene>
    <name evidence="2" type="ORF">CFK39_12370</name>
</gene>
<proteinExistence type="predicted"/>
<feature type="transmembrane region" description="Helical" evidence="1">
    <location>
        <begin position="21"/>
        <end position="42"/>
    </location>
</feature>
<evidence type="ECO:0000313" key="2">
    <source>
        <dbReference type="EMBL" id="ASK67201.1"/>
    </source>
</evidence>
<name>A0A220UGY6_9MICO</name>
<dbReference type="AlphaFoldDB" id="A0A220UGY6"/>
<protein>
    <submittedName>
        <fullName evidence="2">Uncharacterized protein</fullName>
    </submittedName>
</protein>
<keyword evidence="1" id="KW-0812">Transmembrane</keyword>
<reference evidence="3" key="1">
    <citation type="submission" date="2017-07" db="EMBL/GenBank/DDBJ databases">
        <title>Brachybacterium sp. VR2415.</title>
        <authorList>
            <person name="Tak E.J."/>
            <person name="Bae J.-W."/>
        </authorList>
    </citation>
    <scope>NUCLEOTIDE SEQUENCE [LARGE SCALE GENOMIC DNA]</scope>
    <source>
        <strain evidence="3">VR2415</strain>
    </source>
</reference>
<dbReference type="EMBL" id="CP022316">
    <property type="protein sequence ID" value="ASK67201.1"/>
    <property type="molecule type" value="Genomic_DNA"/>
</dbReference>
<evidence type="ECO:0000256" key="1">
    <source>
        <dbReference type="SAM" id="Phobius"/>
    </source>
</evidence>
<evidence type="ECO:0000313" key="3">
    <source>
        <dbReference type="Proteomes" id="UP000198398"/>
    </source>
</evidence>
<dbReference type="Proteomes" id="UP000198398">
    <property type="component" value="Chromosome"/>
</dbReference>
<sequence>MIAGGPADERTAAPLDGPSPLLATLVTAAGVVLTVLGVVEAVRTVPADGQVRPMSILVLAAALALGGYSLTRLLQLWVLAESRRRRHAAGAELPEVRWQLLDAHSLHAVWAIGVGASVALMGLLGVWSLLDGHPSGLEPGWPLLLSGGALALLVHLVRGRTSRCWEEAGDVR</sequence>
<feature type="transmembrane region" description="Helical" evidence="1">
    <location>
        <begin position="107"/>
        <end position="127"/>
    </location>
</feature>
<keyword evidence="1" id="KW-0472">Membrane</keyword>
<organism evidence="2 3">
    <name type="scientific">Brachybacterium avium</name>
    <dbReference type="NCBI Taxonomy" id="2017485"/>
    <lineage>
        <taxon>Bacteria</taxon>
        <taxon>Bacillati</taxon>
        <taxon>Actinomycetota</taxon>
        <taxon>Actinomycetes</taxon>
        <taxon>Micrococcales</taxon>
        <taxon>Dermabacteraceae</taxon>
        <taxon>Brachybacterium</taxon>
    </lineage>
</organism>
<keyword evidence="3" id="KW-1185">Reference proteome</keyword>
<accession>A0A220UGY6</accession>
<feature type="transmembrane region" description="Helical" evidence="1">
    <location>
        <begin position="54"/>
        <end position="79"/>
    </location>
</feature>